<reference evidence="1 2" key="1">
    <citation type="submission" date="2017-07" db="EMBL/GenBank/DDBJ databases">
        <title>blaIMP-27 on transferable plasmids in Proteus mirabilis and Providencia rettgeri.</title>
        <authorList>
            <person name="Potter R."/>
        </authorList>
    </citation>
    <scope>NUCLEOTIDE SEQUENCE [LARGE SCALE GENOMIC DNA]</scope>
    <source>
        <strain evidence="1 2">PR1</strain>
    </source>
</reference>
<name>A0A264VTW3_PRORE</name>
<protein>
    <submittedName>
        <fullName evidence="1">Uncharacterized protein</fullName>
    </submittedName>
</protein>
<gene>
    <name evidence="1" type="ORF">CHI95_09535</name>
</gene>
<comment type="caution">
    <text evidence="1">The sequence shown here is derived from an EMBL/GenBank/DDBJ whole genome shotgun (WGS) entry which is preliminary data.</text>
</comment>
<dbReference type="AlphaFoldDB" id="A0A264VTW3"/>
<evidence type="ECO:0000313" key="2">
    <source>
        <dbReference type="Proteomes" id="UP000216001"/>
    </source>
</evidence>
<dbReference type="EMBL" id="NOWC01000009">
    <property type="protein sequence ID" value="OZS74816.1"/>
    <property type="molecule type" value="Genomic_DNA"/>
</dbReference>
<proteinExistence type="predicted"/>
<organism evidence="1 2">
    <name type="scientific">Providencia rettgeri</name>
    <dbReference type="NCBI Taxonomy" id="587"/>
    <lineage>
        <taxon>Bacteria</taxon>
        <taxon>Pseudomonadati</taxon>
        <taxon>Pseudomonadota</taxon>
        <taxon>Gammaproteobacteria</taxon>
        <taxon>Enterobacterales</taxon>
        <taxon>Morganellaceae</taxon>
        <taxon>Providencia</taxon>
    </lineage>
</organism>
<dbReference type="RefSeq" id="WP_094961504.1">
    <property type="nucleotide sequence ID" value="NZ_NOWC01000009.1"/>
</dbReference>
<evidence type="ECO:0000313" key="1">
    <source>
        <dbReference type="EMBL" id="OZS74816.1"/>
    </source>
</evidence>
<dbReference type="Proteomes" id="UP000216001">
    <property type="component" value="Unassembled WGS sequence"/>
</dbReference>
<sequence>MAGNTFDFELVADDKASGVIRQIESELSRLRPSVQGVKENLRLGGNDTISDMGAIGDKLRNISDFAKNGVQNIGDMIPPLKNFGELSNKYLGLAKKIGGIGAIGYAGYQMASQIRDEGKKATDISTSAKSMGMSVEEETRLTGTLQQRGVSEEDARQSISNYYVELDKAARGDNNELLASIRYIGAELVRNKDGSADITKTLASIEKAVTKVPESRNWELQSKVGLDANMLGLMREGQFEKRLKNSDDWGLTRKTQTVEDLSKVDTAINEIVARWEGKKTQIKDSVNGFAVNDSFIMGGAQELIEYGPDSAAINRSLGIINGEQSKILRWAYETPEFKDQLGWLDQVAVDFGYMTDNIQKEYDKWVESHPQLASSEPRINIGDKIPDYWSMTPNKDPRVRAFRNNNPGNVREASNEIGRDEPGVDIYGNKKGFAIFQDENDGRAALARQLLLFMDRGNNTLDGIMQKYAPRKDNNKTGEYIRYMSQHMGVGPYQPLDLYDPEVLANAMNGIIKKETGYQPYSYEEMMGSIDDAINHPKWAGKRNPTRLMEQRDRWYLESEQQQEATSQSAPSITMNDVSANANIAEVIGEAIRLGLAENQSKGTLEIVLTNPVTGAKQLLNVNTTGRITTAMDLP</sequence>
<accession>A0A264VTW3</accession>